<feature type="compositionally biased region" description="Low complexity" evidence="11">
    <location>
        <begin position="589"/>
        <end position="605"/>
    </location>
</feature>
<feature type="compositionally biased region" description="Low complexity" evidence="11">
    <location>
        <begin position="262"/>
        <end position="272"/>
    </location>
</feature>
<dbReference type="SMART" id="SM00220">
    <property type="entry name" value="S_TKc"/>
    <property type="match status" value="1"/>
</dbReference>
<dbReference type="InterPro" id="IPR011009">
    <property type="entry name" value="Kinase-like_dom_sf"/>
</dbReference>
<feature type="compositionally biased region" description="Basic and acidic residues" evidence="11">
    <location>
        <begin position="786"/>
        <end position="797"/>
    </location>
</feature>
<accession>A0A316USD6</accession>
<feature type="compositionally biased region" description="Low complexity" evidence="11">
    <location>
        <begin position="23"/>
        <end position="39"/>
    </location>
</feature>
<dbReference type="GeneID" id="37030666"/>
<dbReference type="PROSITE" id="PS00107">
    <property type="entry name" value="PROTEIN_KINASE_ATP"/>
    <property type="match status" value="1"/>
</dbReference>
<dbReference type="EC" id="2.7.11.25" evidence="2"/>
<evidence type="ECO:0000256" key="3">
    <source>
        <dbReference type="ARBA" id="ARBA00022527"/>
    </source>
</evidence>
<dbReference type="InterPro" id="IPR008271">
    <property type="entry name" value="Ser/Thr_kinase_AS"/>
</dbReference>
<evidence type="ECO:0000259" key="12">
    <source>
        <dbReference type="PROSITE" id="PS50011"/>
    </source>
</evidence>
<dbReference type="PROSITE" id="PS50011">
    <property type="entry name" value="PROTEIN_KINASE_DOM"/>
    <property type="match status" value="1"/>
</dbReference>
<evidence type="ECO:0000256" key="11">
    <source>
        <dbReference type="SAM" id="MobiDB-lite"/>
    </source>
</evidence>
<dbReference type="Gene3D" id="1.10.150.50">
    <property type="entry name" value="Transcription Factor, Ets-1"/>
    <property type="match status" value="1"/>
</dbReference>
<evidence type="ECO:0000313" key="15">
    <source>
        <dbReference type="Proteomes" id="UP000245884"/>
    </source>
</evidence>
<feature type="compositionally biased region" description="Polar residues" evidence="11">
    <location>
        <begin position="606"/>
        <end position="615"/>
    </location>
</feature>
<keyword evidence="5 10" id="KW-0547">Nucleotide-binding</keyword>
<feature type="region of interest" description="Disordered" evidence="11">
    <location>
        <begin position="658"/>
        <end position="703"/>
    </location>
</feature>
<organism evidence="14 15">
    <name type="scientific">Jaminaea rosea</name>
    <dbReference type="NCBI Taxonomy" id="1569628"/>
    <lineage>
        <taxon>Eukaryota</taxon>
        <taxon>Fungi</taxon>
        <taxon>Dikarya</taxon>
        <taxon>Basidiomycota</taxon>
        <taxon>Ustilaginomycotina</taxon>
        <taxon>Exobasidiomycetes</taxon>
        <taxon>Microstromatales</taxon>
        <taxon>Microstromatales incertae sedis</taxon>
        <taxon>Jaminaea</taxon>
    </lineage>
</organism>
<gene>
    <name evidence="14" type="ORF">BDZ90DRAFT_274497</name>
</gene>
<dbReference type="PANTHER" id="PTHR11584">
    <property type="entry name" value="SERINE/THREONINE PROTEIN KINASE"/>
    <property type="match status" value="1"/>
</dbReference>
<evidence type="ECO:0000256" key="7">
    <source>
        <dbReference type="ARBA" id="ARBA00022840"/>
    </source>
</evidence>
<dbReference type="PANTHER" id="PTHR11584:SF369">
    <property type="entry name" value="MITOGEN-ACTIVATED PROTEIN KINASE KINASE KINASE 19-RELATED"/>
    <property type="match status" value="1"/>
</dbReference>
<comment type="similarity">
    <text evidence="1">Belongs to the protein kinase superfamily. STE Ser/Thr protein kinase family. MAP kinase kinase kinase subfamily.</text>
</comment>
<feature type="region of interest" description="Disordered" evidence="11">
    <location>
        <begin position="1317"/>
        <end position="1478"/>
    </location>
</feature>
<feature type="region of interest" description="Disordered" evidence="11">
    <location>
        <begin position="346"/>
        <end position="377"/>
    </location>
</feature>
<evidence type="ECO:0000256" key="2">
    <source>
        <dbReference type="ARBA" id="ARBA00012406"/>
    </source>
</evidence>
<dbReference type="InterPro" id="IPR001660">
    <property type="entry name" value="SAM"/>
</dbReference>
<feature type="region of interest" description="Disordered" evidence="11">
    <location>
        <begin position="1"/>
        <end position="77"/>
    </location>
</feature>
<feature type="compositionally biased region" description="Low complexity" evidence="11">
    <location>
        <begin position="721"/>
        <end position="731"/>
    </location>
</feature>
<dbReference type="SMART" id="SM00454">
    <property type="entry name" value="SAM"/>
    <property type="match status" value="1"/>
</dbReference>
<feature type="region of interest" description="Disordered" evidence="11">
    <location>
        <begin position="574"/>
        <end position="630"/>
    </location>
</feature>
<evidence type="ECO:0000256" key="10">
    <source>
        <dbReference type="PROSITE-ProRule" id="PRU10141"/>
    </source>
</evidence>
<dbReference type="PROSITE" id="PS50105">
    <property type="entry name" value="SAM_DOMAIN"/>
    <property type="match status" value="1"/>
</dbReference>
<evidence type="ECO:0000256" key="1">
    <source>
        <dbReference type="ARBA" id="ARBA00006529"/>
    </source>
</evidence>
<dbReference type="OrthoDB" id="266718at2759"/>
<keyword evidence="4" id="KW-0808">Transferase</keyword>
<feature type="compositionally biased region" description="Low complexity" evidence="11">
    <location>
        <begin position="1333"/>
        <end position="1370"/>
    </location>
</feature>
<dbReference type="SMART" id="SM01304">
    <property type="entry name" value="Ras_bdg_2"/>
    <property type="match status" value="1"/>
</dbReference>
<keyword evidence="6 14" id="KW-0418">Kinase</keyword>
<dbReference type="PROSITE" id="PS00108">
    <property type="entry name" value="PROTEIN_KINASE_ST"/>
    <property type="match status" value="1"/>
</dbReference>
<feature type="region of interest" description="Disordered" evidence="11">
    <location>
        <begin position="715"/>
        <end position="743"/>
    </location>
</feature>
<evidence type="ECO:0000256" key="4">
    <source>
        <dbReference type="ARBA" id="ARBA00022679"/>
    </source>
</evidence>
<evidence type="ECO:0000256" key="9">
    <source>
        <dbReference type="ARBA" id="ARBA00048329"/>
    </source>
</evidence>
<feature type="compositionally biased region" description="Polar residues" evidence="11">
    <location>
        <begin position="60"/>
        <end position="76"/>
    </location>
</feature>
<dbReference type="Pfam" id="PF14847">
    <property type="entry name" value="Ras_bdg_2"/>
    <property type="match status" value="1"/>
</dbReference>
<feature type="compositionally biased region" description="Low complexity" evidence="11">
    <location>
        <begin position="1232"/>
        <end position="1245"/>
    </location>
</feature>
<evidence type="ECO:0000256" key="8">
    <source>
        <dbReference type="ARBA" id="ARBA00047559"/>
    </source>
</evidence>
<sequence length="1883" mass="198979">MSSTTPTSPGFPLGAATAGGYDAASSSSSQQPSVPLASPRAMALAASSSRPVTPIGGHASLTTPSTPGSLGATTPGGSTGGVAIEEVKRWVDADVSAWLTSHRLGQHSATFAKNDITGHVLLDVDQNALKEMGITAVGDRIRIFSAIKALKKQCIQTAQMAQSARNAALARQARILAQQEGEMETLSNSGSDTSRPRPPPLRLSGSAASNVPATPPYPSPSSQHGLGLGLSQARGLTPGNRQPNPANVGQGRSPVPATMQPSSLTSTSASSSPQMTHRKTNSAVPATAARLLQGLTADPPQQEGRTAAAEGSMLTLTQSSLFKSYELYFRPFRKYSLQNIDSYSPSTPSASNFHIGRGGKAGAGSTASLTASPAPPTLEDLKRRTIKFIGDDGTTRIVNVSDCRDAHDVLARVLRKFGKSASANSYPPTLGQSLASPSDAEHATGEKYVIVATNGEGATRDLKPEELLAICHAPQPYDPLRERGLSLRRIPPGGASQDGSTSSRRIARAGRNKLEAFFGERVQDGSPGQNAAFLADDPHNDAGHVTTAGKKMNRASTVSIMSGLGAGALQTIRRGEAGGSNSGHGSGVAGPSAASGSARSKAPSSDTASTNTNMSLPRRARNFMGQRPPSELISSHLADYFPATEKKVLERTARRSIYGRASSSIRSSKRDSTWSFAGASKDDEEPPPLPTKGDDTATIASRSTTLDVPDLAISRPRNVRRISSGRASIDSSRSHTNHRPSYASQLRAARGLTTSGSGAGTTGSASLVDRSDAASMLTVDEITQEVESRRESRDVRDTAAQGSGAGGMAGWVVDEDGVPIPLAGTRTRGAKRKSTVASSMVTGGDVASMVTVEEDDSTRPSSGINSDASSGAEASETGDTVASSKDTTSIPAPANVVLDRPSPAVGTTPGDEDEDEEDDSFDEDDELDDEDDDEDEDDEDATAESDTPAAPAKQPIKWIKGALIGAGSFGSVYLGMNAKSGLLMAVKQVELPSGQSQNDQKKKRMLDALEGEIELLKTLQHDNIVQYLDSYGDGTHLNIFLEYVPGGSVVALLRNYGAFEEPLVRNFVKQILKGLNFLHNKDIVHRDIKGANILVDNKSCIKISDFGISKKVESDLLANARAHRPSLQGSVFWMAPEVVKQTSYTRKADIWSLGCLVVEMMSGTHPWPNLNQMQALFKIGSSSKPSMPDEISKEAVDFLEKTFEIDHEKRPEAEELLSHAFITAEEGGGTSGEATVGESTLEGSGSASGGGSTIETGDSALTEGSTKASTDSERPASKGAVSSAAQHPAQLSFFVVVGLAGLLLAFKQRRVWLGWFRRPKPKGGRGFGRPGRGEAASGSILRSASSGSSRWGSQRTSTPPRSPMRAPSSPKVKNLLGLGVNKTPSPTGSANGSRSPSPLFFTALRGMEGKDKEKEKLKTSAKPTPPKTPAPTAVNGSSIILPGSFSATKRVETSSSSSAPSTRPPSPPSIKVKSDKRLSGESFKAKLKQALKKDNLIAANRGPELPSYQELLFDKQLGTGDTGLSRYATSMLAAEMRNMTLDYYCRQSRAYNCLYIIGGPNILDPILTPRRGNVFYSTAFNSSKTGKPIGTGYALSPISKGELYADCAGKDTTRFTDKLMFDFSPGQAGVSVERFGSGDGRGGGYLSGYLSDDKSDRLIPGHDSIQHIGNGLDLWIRCVDPSDRGIQDVTEADIVEPRLESGVRPQDGPIIVGAVLFCATSAVADLAKQREFTATHKAAGADVAARGVPQWEQWCGKDKSVHCLSIYGTTLTGPQFDHYAGQILASKSIPGGHIYAIKTGSSLHVRADCDSHDVYHKESSIAWVYFGKHTSVTVHHQKEGRKTGVLTGDLMDKPKAPKLKSDRMLQSWYPGVDLQLYCASKVE</sequence>
<dbReference type="InterPro" id="IPR029458">
    <property type="entry name" value="Ras-bd_By2"/>
</dbReference>
<dbReference type="STRING" id="1569628.A0A316USD6"/>
<dbReference type="FunFam" id="1.10.510.10:FF:000334">
    <property type="entry name" value="Serine/threonine-protein kinase STE11"/>
    <property type="match status" value="1"/>
</dbReference>
<feature type="compositionally biased region" description="Gly residues" evidence="11">
    <location>
        <begin position="577"/>
        <end position="588"/>
    </location>
</feature>
<protein>
    <recommendedName>
        <fullName evidence="2">mitogen-activated protein kinase kinase kinase</fullName>
        <ecNumber evidence="2">2.7.11.25</ecNumber>
    </recommendedName>
</protein>
<dbReference type="GO" id="GO:0004709">
    <property type="term" value="F:MAP kinase kinase kinase activity"/>
    <property type="evidence" value="ECO:0007669"/>
    <property type="project" value="UniProtKB-EC"/>
</dbReference>
<dbReference type="SUPFAM" id="SSF47769">
    <property type="entry name" value="SAM/Pointed domain"/>
    <property type="match status" value="1"/>
</dbReference>
<dbReference type="Proteomes" id="UP000245884">
    <property type="component" value="Unassembled WGS sequence"/>
</dbReference>
<feature type="region of interest" description="Disordered" evidence="11">
    <location>
        <begin position="783"/>
        <end position="812"/>
    </location>
</feature>
<dbReference type="InterPro" id="IPR013761">
    <property type="entry name" value="SAM/pointed_sf"/>
</dbReference>
<feature type="domain" description="Protein kinase" evidence="12">
    <location>
        <begin position="958"/>
        <end position="1222"/>
    </location>
</feature>
<name>A0A316USD6_9BASI</name>
<dbReference type="CDD" id="cd09534">
    <property type="entry name" value="SAM_Ste11_fungal"/>
    <property type="match status" value="1"/>
</dbReference>
<evidence type="ECO:0000313" key="14">
    <source>
        <dbReference type="EMBL" id="PWN28192.1"/>
    </source>
</evidence>
<feature type="region of interest" description="Disordered" evidence="11">
    <location>
        <begin position="845"/>
        <end position="954"/>
    </location>
</feature>
<keyword evidence="3" id="KW-0723">Serine/threonine-protein kinase</keyword>
<dbReference type="InterPro" id="IPR000719">
    <property type="entry name" value="Prot_kinase_dom"/>
</dbReference>
<keyword evidence="15" id="KW-1185">Reference proteome</keyword>
<feature type="compositionally biased region" description="Polar residues" evidence="11">
    <location>
        <begin position="859"/>
        <end position="869"/>
    </location>
</feature>
<feature type="compositionally biased region" description="Polar residues" evidence="11">
    <location>
        <begin position="1382"/>
        <end position="1396"/>
    </location>
</feature>
<feature type="compositionally biased region" description="Basic and acidic residues" evidence="11">
    <location>
        <begin position="1407"/>
        <end position="1418"/>
    </location>
</feature>
<comment type="catalytic activity">
    <reaction evidence="9">
        <text>L-seryl-[protein] + ATP = O-phospho-L-seryl-[protein] + ADP + H(+)</text>
        <dbReference type="Rhea" id="RHEA:17989"/>
        <dbReference type="Rhea" id="RHEA-COMP:9863"/>
        <dbReference type="Rhea" id="RHEA-COMP:11604"/>
        <dbReference type="ChEBI" id="CHEBI:15378"/>
        <dbReference type="ChEBI" id="CHEBI:29999"/>
        <dbReference type="ChEBI" id="CHEBI:30616"/>
        <dbReference type="ChEBI" id="CHEBI:83421"/>
        <dbReference type="ChEBI" id="CHEBI:456216"/>
        <dbReference type="EC" id="2.7.11.25"/>
    </reaction>
</comment>
<feature type="compositionally biased region" description="Acidic residues" evidence="11">
    <location>
        <begin position="910"/>
        <end position="943"/>
    </location>
</feature>
<evidence type="ECO:0000259" key="13">
    <source>
        <dbReference type="PROSITE" id="PS50105"/>
    </source>
</evidence>
<dbReference type="Gene3D" id="1.10.510.10">
    <property type="entry name" value="Transferase(Phosphotransferase) domain 1"/>
    <property type="match status" value="1"/>
</dbReference>
<dbReference type="FunFam" id="3.30.200.20:FF:000387">
    <property type="entry name" value="Serine/threonine-protein kinase STE11"/>
    <property type="match status" value="1"/>
</dbReference>
<dbReference type="RefSeq" id="XP_025362804.1">
    <property type="nucleotide sequence ID" value="XM_025508843.1"/>
</dbReference>
<feature type="region of interest" description="Disordered" evidence="11">
    <location>
        <begin position="1224"/>
        <end position="1281"/>
    </location>
</feature>
<dbReference type="EMBL" id="KZ819666">
    <property type="protein sequence ID" value="PWN28192.1"/>
    <property type="molecule type" value="Genomic_DNA"/>
</dbReference>
<comment type="catalytic activity">
    <reaction evidence="8">
        <text>L-threonyl-[protein] + ATP = O-phospho-L-threonyl-[protein] + ADP + H(+)</text>
        <dbReference type="Rhea" id="RHEA:46608"/>
        <dbReference type="Rhea" id="RHEA-COMP:11060"/>
        <dbReference type="Rhea" id="RHEA-COMP:11605"/>
        <dbReference type="ChEBI" id="CHEBI:15378"/>
        <dbReference type="ChEBI" id="CHEBI:30013"/>
        <dbReference type="ChEBI" id="CHEBI:30616"/>
        <dbReference type="ChEBI" id="CHEBI:61977"/>
        <dbReference type="ChEBI" id="CHEBI:456216"/>
        <dbReference type="EC" id="2.7.11.25"/>
    </reaction>
</comment>
<dbReference type="Pfam" id="PF00536">
    <property type="entry name" value="SAM_1"/>
    <property type="match status" value="1"/>
</dbReference>
<feature type="binding site" evidence="10">
    <location>
        <position position="987"/>
    </location>
    <ligand>
        <name>ATP</name>
        <dbReference type="ChEBI" id="CHEBI:30616"/>
    </ligand>
</feature>
<feature type="region of interest" description="Disordered" evidence="11">
    <location>
        <begin position="181"/>
        <end position="283"/>
    </location>
</feature>
<dbReference type="GO" id="GO:0005524">
    <property type="term" value="F:ATP binding"/>
    <property type="evidence" value="ECO:0007669"/>
    <property type="project" value="UniProtKB-UniRule"/>
</dbReference>
<keyword evidence="7 10" id="KW-0067">ATP-binding</keyword>
<evidence type="ECO:0000256" key="6">
    <source>
        <dbReference type="ARBA" id="ARBA00022777"/>
    </source>
</evidence>
<feature type="compositionally biased region" description="Low complexity" evidence="11">
    <location>
        <begin position="363"/>
        <end position="372"/>
    </location>
</feature>
<reference evidence="14 15" key="1">
    <citation type="journal article" date="2018" name="Mol. Biol. Evol.">
        <title>Broad Genomic Sampling Reveals a Smut Pathogenic Ancestry of the Fungal Clade Ustilaginomycotina.</title>
        <authorList>
            <person name="Kijpornyongpan T."/>
            <person name="Mondo S.J."/>
            <person name="Barry K."/>
            <person name="Sandor L."/>
            <person name="Lee J."/>
            <person name="Lipzen A."/>
            <person name="Pangilinan J."/>
            <person name="LaButti K."/>
            <person name="Hainaut M."/>
            <person name="Henrissat B."/>
            <person name="Grigoriev I.V."/>
            <person name="Spatafora J.W."/>
            <person name="Aime M.C."/>
        </authorList>
    </citation>
    <scope>NUCLEOTIDE SEQUENCE [LARGE SCALE GENOMIC DNA]</scope>
    <source>
        <strain evidence="14 15">MCA 5214</strain>
    </source>
</reference>
<dbReference type="Pfam" id="PF00069">
    <property type="entry name" value="Pkinase"/>
    <property type="match status" value="1"/>
</dbReference>
<dbReference type="InterPro" id="IPR017441">
    <property type="entry name" value="Protein_kinase_ATP_BS"/>
</dbReference>
<proteinExistence type="inferred from homology"/>
<dbReference type="Gene3D" id="3.10.20.90">
    <property type="entry name" value="Phosphatidylinositol 3-kinase Catalytic Subunit, Chain A, domain 1"/>
    <property type="match status" value="1"/>
</dbReference>
<evidence type="ECO:0000256" key="5">
    <source>
        <dbReference type="ARBA" id="ARBA00022741"/>
    </source>
</evidence>
<feature type="compositionally biased region" description="Polar residues" evidence="11">
    <location>
        <begin position="877"/>
        <end position="890"/>
    </location>
</feature>
<dbReference type="SUPFAM" id="SSF56112">
    <property type="entry name" value="Protein kinase-like (PK-like)"/>
    <property type="match status" value="1"/>
</dbReference>
<feature type="domain" description="SAM" evidence="13">
    <location>
        <begin position="90"/>
        <end position="153"/>
    </location>
</feature>